<comment type="caution">
    <text evidence="1">The sequence shown here is derived from an EMBL/GenBank/DDBJ whole genome shotgun (WGS) entry which is preliminary data.</text>
</comment>
<evidence type="ECO:0000313" key="2">
    <source>
        <dbReference type="Proteomes" id="UP000789920"/>
    </source>
</evidence>
<accession>A0ACA9RSW8</accession>
<reference evidence="1" key="1">
    <citation type="submission" date="2021-06" db="EMBL/GenBank/DDBJ databases">
        <authorList>
            <person name="Kallberg Y."/>
            <person name="Tangrot J."/>
            <person name="Rosling A."/>
        </authorList>
    </citation>
    <scope>NUCLEOTIDE SEQUENCE</scope>
    <source>
        <strain evidence="1">MA461A</strain>
    </source>
</reference>
<organism evidence="1 2">
    <name type="scientific">Racocetra persica</name>
    <dbReference type="NCBI Taxonomy" id="160502"/>
    <lineage>
        <taxon>Eukaryota</taxon>
        <taxon>Fungi</taxon>
        <taxon>Fungi incertae sedis</taxon>
        <taxon>Mucoromycota</taxon>
        <taxon>Glomeromycotina</taxon>
        <taxon>Glomeromycetes</taxon>
        <taxon>Diversisporales</taxon>
        <taxon>Gigasporaceae</taxon>
        <taxon>Racocetra</taxon>
    </lineage>
</organism>
<dbReference type="Proteomes" id="UP000789920">
    <property type="component" value="Unassembled WGS sequence"/>
</dbReference>
<gene>
    <name evidence="1" type="ORF">RPERSI_LOCUS22677</name>
</gene>
<dbReference type="EMBL" id="CAJVQC010069124">
    <property type="protein sequence ID" value="CAG8808654.1"/>
    <property type="molecule type" value="Genomic_DNA"/>
</dbReference>
<evidence type="ECO:0000313" key="1">
    <source>
        <dbReference type="EMBL" id="CAG8808654.1"/>
    </source>
</evidence>
<name>A0ACA9RSW8_9GLOM</name>
<protein>
    <submittedName>
        <fullName evidence="1">6206_t:CDS:1</fullName>
    </submittedName>
</protein>
<keyword evidence="2" id="KW-1185">Reference proteome</keyword>
<sequence>MPNSSKSLQKKLPSLVLEGIFENLANDIQTLYSCIQVNSEWFCEAYSIL</sequence>
<feature type="non-terminal residue" evidence="1">
    <location>
        <position position="49"/>
    </location>
</feature>
<proteinExistence type="predicted"/>